<keyword evidence="3" id="KW-1185">Reference proteome</keyword>
<name>G7ZCE0_AZOL4</name>
<proteinExistence type="predicted"/>
<organism evidence="2 3">
    <name type="scientific">Azospirillum lipoferum (strain 4B)</name>
    <dbReference type="NCBI Taxonomy" id="862719"/>
    <lineage>
        <taxon>Bacteria</taxon>
        <taxon>Pseudomonadati</taxon>
        <taxon>Pseudomonadota</taxon>
        <taxon>Alphaproteobacteria</taxon>
        <taxon>Rhodospirillales</taxon>
        <taxon>Azospirillaceae</taxon>
        <taxon>Azospirillum</taxon>
    </lineage>
</organism>
<evidence type="ECO:0000313" key="3">
    <source>
        <dbReference type="Proteomes" id="UP000005667"/>
    </source>
</evidence>
<geneLocation type="plasmid" evidence="2 3">
    <name>AZO_p2</name>
</geneLocation>
<dbReference type="KEGG" id="ali:AZOLI_p20090"/>
<dbReference type="Pfam" id="PF09700">
    <property type="entry name" value="Cas_Cmr3"/>
    <property type="match status" value="1"/>
</dbReference>
<accession>G7ZCE0</accession>
<dbReference type="Gene3D" id="2.60.40.4350">
    <property type="match status" value="1"/>
</dbReference>
<dbReference type="EMBL" id="FQ311870">
    <property type="protein sequence ID" value="CBS89280.1"/>
    <property type="molecule type" value="Genomic_DNA"/>
</dbReference>
<evidence type="ECO:0000256" key="1">
    <source>
        <dbReference type="SAM" id="MobiDB-lite"/>
    </source>
</evidence>
<protein>
    <recommendedName>
        <fullName evidence="4">CRISPR-associated protein Cmr3</fullName>
    </recommendedName>
</protein>
<reference evidence="3" key="1">
    <citation type="journal article" date="2011" name="PLoS Genet.">
        <title>Azospirillum genomes reveal transition of bacteria from aquatic to terrestrial environments.</title>
        <authorList>
            <person name="Wisniewski-Dye F."/>
            <person name="Borziak K."/>
            <person name="Khalsa-Moyers G."/>
            <person name="Alexandre G."/>
            <person name="Sukharnikov L.O."/>
            <person name="Wuichet K."/>
            <person name="Hurst G.B."/>
            <person name="McDonald W.H."/>
            <person name="Robertson J.S."/>
            <person name="Barbe V."/>
            <person name="Calteau A."/>
            <person name="Rouy Z."/>
            <person name="Mangenot S."/>
            <person name="Prigent-Combaret C."/>
            <person name="Normand P."/>
            <person name="Boyer M."/>
            <person name="Siguier P."/>
            <person name="Dessaux Y."/>
            <person name="Elmerich C."/>
            <person name="Condemine G."/>
            <person name="Krishnen G."/>
            <person name="Kennedy I."/>
            <person name="Paterson A.H."/>
            <person name="Gonzalez V."/>
            <person name="Mavingui P."/>
            <person name="Zhulin I.B."/>
        </authorList>
    </citation>
    <scope>NUCLEOTIDE SEQUENCE [LARGE SCALE GENOMIC DNA]</scope>
    <source>
        <strain evidence="3">4B</strain>
    </source>
</reference>
<evidence type="ECO:0008006" key="4">
    <source>
        <dbReference type="Google" id="ProtNLM"/>
    </source>
</evidence>
<keyword evidence="2" id="KW-0614">Plasmid</keyword>
<dbReference type="AlphaFoldDB" id="G7ZCE0"/>
<dbReference type="InterPro" id="IPR019117">
    <property type="entry name" value="CRISPR-assoc_protein_Cmr3"/>
</dbReference>
<dbReference type="OrthoDB" id="6162707at2"/>
<dbReference type="RefSeq" id="WP_014188721.1">
    <property type="nucleotide sequence ID" value="NC_016586.1"/>
</dbReference>
<dbReference type="Proteomes" id="UP000005667">
    <property type="component" value="Plasmid AZO_p2"/>
</dbReference>
<dbReference type="Gene3D" id="3.30.70.2940">
    <property type="match status" value="1"/>
</dbReference>
<sequence length="411" mass="43595">MSAAHRTRLDFLVEPAEALLFGPPRGFSAGEAHRVASQFPPTPQAFQGMVRTRLLLGGDLSVDLNSRAGAALVPSLVGTADRLPEGWRIDGPFPARRGKDGIVRPWVATPRFLLMPPKDADGATVHQAHFRSADPQGGLSDRAPKEPGGDTLPGRPELGDMRPPGGWIDPANLHAVLSGAPQGWRAGGWCCDLPPFVKRESQSGVAIDARTGRTRHGMLYFSEALRFASGSGLLGGFTGTLAPSLSAAALTTGAGQAGRKGRLVRFAKAERLDPDWLAVREGRYLPDRVTEADRFWLVALTPARRSKAAELPIRTPRGSAVSVRVVAALAGPPVVLGGFDLAGGKPRSNWSYHPAGSAWLIQLTGGDDAARAALLRDLHDSHILGDENEAVMGFGHALVGLCERKQEETGS</sequence>
<feature type="region of interest" description="Disordered" evidence="1">
    <location>
        <begin position="123"/>
        <end position="160"/>
    </location>
</feature>
<evidence type="ECO:0000313" key="2">
    <source>
        <dbReference type="EMBL" id="CBS89280.1"/>
    </source>
</evidence>
<gene>
    <name evidence="2" type="ordered locus">AZOLI_p20090</name>
</gene>
<dbReference type="HOGENOM" id="CLU_668424_0_0_5"/>